<feature type="transmembrane region" description="Helical" evidence="4">
    <location>
        <begin position="150"/>
        <end position="178"/>
    </location>
</feature>
<dbReference type="InterPro" id="IPR007274">
    <property type="entry name" value="Cop_transporter"/>
</dbReference>
<protein>
    <recommendedName>
        <fullName evidence="4">Copper transport protein</fullName>
    </recommendedName>
</protein>
<dbReference type="GeneID" id="110976333"/>
<dbReference type="Proteomes" id="UP000694845">
    <property type="component" value="Unplaced"/>
</dbReference>
<dbReference type="AlphaFoldDB" id="A0A8B7XZM8"/>
<reference evidence="7" key="1">
    <citation type="submission" date="2025-08" db="UniProtKB">
        <authorList>
            <consortium name="RefSeq"/>
        </authorList>
    </citation>
    <scope>IDENTIFICATION</scope>
</reference>
<evidence type="ECO:0000256" key="3">
    <source>
        <dbReference type="ARBA" id="ARBA00023136"/>
    </source>
</evidence>
<dbReference type="RefSeq" id="XP_022085211.1">
    <property type="nucleotide sequence ID" value="XM_022229519.1"/>
</dbReference>
<dbReference type="PANTHER" id="PTHR12483">
    <property type="entry name" value="SOLUTE CARRIER FAMILY 31 COPPER TRANSPORTERS"/>
    <property type="match status" value="1"/>
</dbReference>
<dbReference type="OrthoDB" id="161814at2759"/>
<evidence type="ECO:0000256" key="4">
    <source>
        <dbReference type="RuleBase" id="RU367022"/>
    </source>
</evidence>
<dbReference type="KEGG" id="aplc:110976333"/>
<keyword evidence="3 4" id="KW-0472">Membrane</keyword>
<keyword evidence="4" id="KW-0813">Transport</keyword>
<proteinExistence type="inferred from homology"/>
<dbReference type="PANTHER" id="PTHR12483:SF115">
    <property type="entry name" value="COPPER TRANSPORT PROTEIN"/>
    <property type="match status" value="1"/>
</dbReference>
<comment type="similarity">
    <text evidence="4">Belongs to the copper transporter (Ctr) (TC 1.A.56) family. SLC31A subfamily.</text>
</comment>
<evidence type="ECO:0000313" key="7">
    <source>
        <dbReference type="RefSeq" id="XP_022085211.1"/>
    </source>
</evidence>
<keyword evidence="4" id="KW-0187">Copper transport</keyword>
<feature type="transmembrane region" description="Helical" evidence="4">
    <location>
        <begin position="69"/>
        <end position="89"/>
    </location>
</feature>
<evidence type="ECO:0000313" key="6">
    <source>
        <dbReference type="Proteomes" id="UP000694845"/>
    </source>
</evidence>
<feature type="region of interest" description="Disordered" evidence="5">
    <location>
        <begin position="1"/>
        <end position="39"/>
    </location>
</feature>
<keyword evidence="1 4" id="KW-0812">Transmembrane</keyword>
<evidence type="ECO:0000256" key="1">
    <source>
        <dbReference type="ARBA" id="ARBA00022692"/>
    </source>
</evidence>
<keyword evidence="4" id="KW-0186">Copper</keyword>
<name>A0A8B7XZM8_ACAPL</name>
<comment type="subcellular location">
    <subcellularLocation>
        <location evidence="4">Membrane</location>
        <topology evidence="4">Multi-pass membrane protein</topology>
    </subcellularLocation>
</comment>
<dbReference type="GO" id="GO:0016020">
    <property type="term" value="C:membrane"/>
    <property type="evidence" value="ECO:0007669"/>
    <property type="project" value="UniProtKB-SubCell"/>
</dbReference>
<keyword evidence="2 4" id="KW-1133">Transmembrane helix</keyword>
<dbReference type="GO" id="GO:0005375">
    <property type="term" value="F:copper ion transmembrane transporter activity"/>
    <property type="evidence" value="ECO:0007669"/>
    <property type="project" value="UniProtKB-UniRule"/>
</dbReference>
<keyword evidence="4" id="KW-0406">Ion transport</keyword>
<evidence type="ECO:0000256" key="2">
    <source>
        <dbReference type="ARBA" id="ARBA00022989"/>
    </source>
</evidence>
<evidence type="ECO:0000256" key="5">
    <source>
        <dbReference type="SAM" id="MobiDB-lite"/>
    </source>
</evidence>
<dbReference type="Pfam" id="PF04145">
    <property type="entry name" value="Ctr"/>
    <property type="match status" value="1"/>
</dbReference>
<sequence length="193" mass="21446">MSHTHSGGHHGAMNGTTMMPSMHSGMDHGGHSGVPGMTHPPGHNMGHSMVFYFSDMVTILFQGWHVNTVGALVGSCFAVFFMAMFYEGLKVFRETLLRRSAVNVRFHSMQLSKSSEAMLTETHSAGESRILSVSHFIQTLLHMVQVTISYFLMLIFMTFNGWLCISVVLGAGMGYFVFGWKRAIIVDVNEHCH</sequence>
<organism evidence="6 7">
    <name type="scientific">Acanthaster planci</name>
    <name type="common">Crown-of-thorns starfish</name>
    <dbReference type="NCBI Taxonomy" id="133434"/>
    <lineage>
        <taxon>Eukaryota</taxon>
        <taxon>Metazoa</taxon>
        <taxon>Echinodermata</taxon>
        <taxon>Eleutherozoa</taxon>
        <taxon>Asterozoa</taxon>
        <taxon>Asteroidea</taxon>
        <taxon>Valvatacea</taxon>
        <taxon>Valvatida</taxon>
        <taxon>Acanthasteridae</taxon>
        <taxon>Acanthaster</taxon>
    </lineage>
</organism>
<dbReference type="CTD" id="1317"/>
<accession>A0A8B7XZM8</accession>
<dbReference type="OMA" id="DITEYCH"/>
<keyword evidence="6" id="KW-1185">Reference proteome</keyword>
<gene>
    <name evidence="7" type="primary">LOC110976333</name>
</gene>